<organism evidence="4 5">
    <name type="scientific">Phyllobacterium myrsinacearum</name>
    <dbReference type="NCBI Taxonomy" id="28101"/>
    <lineage>
        <taxon>Bacteria</taxon>
        <taxon>Pseudomonadati</taxon>
        <taxon>Pseudomonadota</taxon>
        <taxon>Alphaproteobacteria</taxon>
        <taxon>Hyphomicrobiales</taxon>
        <taxon>Phyllobacteriaceae</taxon>
        <taxon>Phyllobacterium</taxon>
    </lineage>
</organism>
<dbReference type="GO" id="GO:0016491">
    <property type="term" value="F:oxidoreductase activity"/>
    <property type="evidence" value="ECO:0007669"/>
    <property type="project" value="UniProtKB-KW"/>
</dbReference>
<dbReference type="PANTHER" id="PTHR43818">
    <property type="entry name" value="BCDNA.GH03377"/>
    <property type="match status" value="1"/>
</dbReference>
<dbReference type="PANTHER" id="PTHR43818:SF11">
    <property type="entry name" value="BCDNA.GH03377"/>
    <property type="match status" value="1"/>
</dbReference>
<dbReference type="SUPFAM" id="SSF55347">
    <property type="entry name" value="Glyceraldehyde-3-phosphate dehydrogenase-like, C-terminal domain"/>
    <property type="match status" value="1"/>
</dbReference>
<dbReference type="RefSeq" id="WP_182549631.1">
    <property type="nucleotide sequence ID" value="NZ_JACGXN010000003.1"/>
</dbReference>
<evidence type="ECO:0000313" key="5">
    <source>
        <dbReference type="Proteomes" id="UP000549052"/>
    </source>
</evidence>
<gene>
    <name evidence="4" type="ORF">FHW16_002670</name>
</gene>
<keyword evidence="5" id="KW-1185">Reference proteome</keyword>
<protein>
    <submittedName>
        <fullName evidence="4">Putative dehydrogenase</fullName>
    </submittedName>
</protein>
<evidence type="ECO:0000256" key="1">
    <source>
        <dbReference type="ARBA" id="ARBA00023002"/>
    </source>
</evidence>
<evidence type="ECO:0000259" key="3">
    <source>
        <dbReference type="Pfam" id="PF22725"/>
    </source>
</evidence>
<dbReference type="EMBL" id="JACGXN010000003">
    <property type="protein sequence ID" value="MBA8878952.1"/>
    <property type="molecule type" value="Genomic_DNA"/>
</dbReference>
<dbReference type="InterPro" id="IPR000683">
    <property type="entry name" value="Gfo/Idh/MocA-like_OxRdtase_N"/>
</dbReference>
<dbReference type="Proteomes" id="UP000549052">
    <property type="component" value="Unassembled WGS sequence"/>
</dbReference>
<accession>A0A839EJA6</accession>
<evidence type="ECO:0000259" key="2">
    <source>
        <dbReference type="Pfam" id="PF01408"/>
    </source>
</evidence>
<dbReference type="GO" id="GO:0000166">
    <property type="term" value="F:nucleotide binding"/>
    <property type="evidence" value="ECO:0007669"/>
    <property type="project" value="InterPro"/>
</dbReference>
<dbReference type="Pfam" id="PF22725">
    <property type="entry name" value="GFO_IDH_MocA_C3"/>
    <property type="match status" value="1"/>
</dbReference>
<dbReference type="AlphaFoldDB" id="A0A839EJA6"/>
<dbReference type="InterPro" id="IPR050463">
    <property type="entry name" value="Gfo/Idh/MocA_oxidrdct_glycsds"/>
</dbReference>
<dbReference type="InterPro" id="IPR036291">
    <property type="entry name" value="NAD(P)-bd_dom_sf"/>
</dbReference>
<dbReference type="SUPFAM" id="SSF51735">
    <property type="entry name" value="NAD(P)-binding Rossmann-fold domains"/>
    <property type="match status" value="1"/>
</dbReference>
<feature type="domain" description="GFO/IDH/MocA-like oxidoreductase" evidence="3">
    <location>
        <begin position="129"/>
        <end position="263"/>
    </location>
</feature>
<dbReference type="InterPro" id="IPR055170">
    <property type="entry name" value="GFO_IDH_MocA-like_dom"/>
</dbReference>
<feature type="domain" description="Gfo/Idh/MocA-like oxidoreductase N-terminal" evidence="2">
    <location>
        <begin position="5"/>
        <end position="117"/>
    </location>
</feature>
<proteinExistence type="predicted"/>
<sequence>MKAVGVGIIGCGNISSAYLKAIASFPILNVVGLADLNEDLARSRGAEFNIPATNAAALLADPDIEIIVNLTVPKAHVAVGLQALDAGKHTYSEKPLGINFAEGKKLAETAKTKNLRIGAAPDTFLGGAHQTARGILDEGAIGQPVGGTATFMCPGHERWHPNPDFYYEIGGGPMLDMGPYYITDLVNLLGPVAQVAGFAFAPRNERVITSEPRKGERIPVKVPTHIAGVLAFANGAIVQIGMSFDVAGHQHVPLEIYGTEGTLIVPDPNHFGGQIEYLQKGGAFENRDTRHPYADGNYRSLGVADMAHAIRSNRPHRANGSLALHVLEVMEAFEIASQTARTVTITTTTERPAPLADSLVDGRIGK</sequence>
<comment type="caution">
    <text evidence="4">The sequence shown here is derived from an EMBL/GenBank/DDBJ whole genome shotgun (WGS) entry which is preliminary data.</text>
</comment>
<keyword evidence="1" id="KW-0560">Oxidoreductase</keyword>
<dbReference type="Gene3D" id="3.30.360.10">
    <property type="entry name" value="Dihydrodipicolinate Reductase, domain 2"/>
    <property type="match status" value="1"/>
</dbReference>
<reference evidence="4 5" key="1">
    <citation type="submission" date="2020-07" db="EMBL/GenBank/DDBJ databases">
        <title>Genomic Encyclopedia of Type Strains, Phase IV (KMG-V): Genome sequencing to study the core and pangenomes of soil and plant-associated prokaryotes.</title>
        <authorList>
            <person name="Whitman W."/>
        </authorList>
    </citation>
    <scope>NUCLEOTIDE SEQUENCE [LARGE SCALE GENOMIC DNA]</scope>
    <source>
        <strain evidence="4 5">AN3</strain>
    </source>
</reference>
<dbReference type="Pfam" id="PF01408">
    <property type="entry name" value="GFO_IDH_MocA"/>
    <property type="match status" value="1"/>
</dbReference>
<dbReference type="Gene3D" id="3.40.50.720">
    <property type="entry name" value="NAD(P)-binding Rossmann-like Domain"/>
    <property type="match status" value="1"/>
</dbReference>
<name>A0A839EJA6_9HYPH</name>
<evidence type="ECO:0000313" key="4">
    <source>
        <dbReference type="EMBL" id="MBA8878952.1"/>
    </source>
</evidence>